<protein>
    <recommendedName>
        <fullName evidence="2">Thioredoxin domain-containing protein</fullName>
    </recommendedName>
</protein>
<dbReference type="Gene3D" id="3.40.30.10">
    <property type="entry name" value="Glutaredoxin"/>
    <property type="match status" value="1"/>
</dbReference>
<dbReference type="AlphaFoldDB" id="A0A381NC81"/>
<reference evidence="1" key="1">
    <citation type="submission" date="2018-05" db="EMBL/GenBank/DDBJ databases">
        <authorList>
            <person name="Lanie J.A."/>
            <person name="Ng W.-L."/>
            <person name="Kazmierczak K.M."/>
            <person name="Andrzejewski T.M."/>
            <person name="Davidsen T.M."/>
            <person name="Wayne K.J."/>
            <person name="Tettelin H."/>
            <person name="Glass J.I."/>
            <person name="Rusch D."/>
            <person name="Podicherti R."/>
            <person name="Tsui H.-C.T."/>
            <person name="Winkler M.E."/>
        </authorList>
    </citation>
    <scope>NUCLEOTIDE SEQUENCE</scope>
</reference>
<evidence type="ECO:0000313" key="1">
    <source>
        <dbReference type="EMBL" id="SUZ51684.1"/>
    </source>
</evidence>
<name>A0A381NC81_9ZZZZ</name>
<organism evidence="1">
    <name type="scientific">marine metagenome</name>
    <dbReference type="NCBI Taxonomy" id="408172"/>
    <lineage>
        <taxon>unclassified sequences</taxon>
        <taxon>metagenomes</taxon>
        <taxon>ecological metagenomes</taxon>
    </lineage>
</organism>
<dbReference type="EMBL" id="UINC01000233">
    <property type="protein sequence ID" value="SUZ51684.1"/>
    <property type="molecule type" value="Genomic_DNA"/>
</dbReference>
<sequence>MFFFNSCNFKKDSNVFFIGGEIINPSSSNVNIYRNNIKIDSIELDGKNTFFKQINNVNSGIYRIEHLPEYQNILVDKGDSIWIRVNGEDFSESLSFTGKGSSKNNFLIDISNYLNNEDDFLSNLYSENSTRFKEIIDSLSLEKENIWNDFIKSGVQSKLSEKVTKSSILYSYANRLERYALLRGSNWNSSDVKKYFIYRNNLNLNDKELILFEPYITYLMNYFNKSVLDSSQVYFYQKNNTDFNIKKLVLIDSEIKDNDLKNILSRATAIEELLNFKNHDYHERFIGYYSYINSSQTYYDEIIKLHNDINKMQSGKMLPEINLMNFNKDIISSLDAFNKNKTLIYFWSQTQMNHYRRTIRRVNELKDKFPEYRYVGICIQPYNDLVNQAQSILNVTIDDQFSFTNFESSSKDWVLTYLNKAIIIDRKSKILDGFGNLFSNTIEESLSRY</sequence>
<proteinExistence type="predicted"/>
<evidence type="ECO:0008006" key="2">
    <source>
        <dbReference type="Google" id="ProtNLM"/>
    </source>
</evidence>
<gene>
    <name evidence="1" type="ORF">METZ01_LOCUS4538</name>
</gene>
<accession>A0A381NC81</accession>